<evidence type="ECO:0000313" key="3">
    <source>
        <dbReference type="EMBL" id="EIW51912.1"/>
    </source>
</evidence>
<feature type="compositionally biased region" description="Polar residues" evidence="2">
    <location>
        <begin position="216"/>
        <end position="231"/>
    </location>
</feature>
<dbReference type="EMBL" id="JH711797">
    <property type="protein sequence ID" value="EIW51912.1"/>
    <property type="molecule type" value="Genomic_DNA"/>
</dbReference>
<feature type="coiled-coil region" evidence="1">
    <location>
        <begin position="36"/>
        <end position="78"/>
    </location>
</feature>
<organism evidence="3 4">
    <name type="scientific">Trametes versicolor (strain FP-101664)</name>
    <name type="common">White-rot fungus</name>
    <name type="synonym">Coriolus versicolor</name>
    <dbReference type="NCBI Taxonomy" id="717944"/>
    <lineage>
        <taxon>Eukaryota</taxon>
        <taxon>Fungi</taxon>
        <taxon>Dikarya</taxon>
        <taxon>Basidiomycota</taxon>
        <taxon>Agaricomycotina</taxon>
        <taxon>Agaricomycetes</taxon>
        <taxon>Polyporales</taxon>
        <taxon>Polyporaceae</taxon>
        <taxon>Trametes</taxon>
    </lineage>
</organism>
<dbReference type="Proteomes" id="UP000054317">
    <property type="component" value="Unassembled WGS sequence"/>
</dbReference>
<reference evidence="4" key="1">
    <citation type="journal article" date="2012" name="Science">
        <title>The Paleozoic origin of enzymatic lignin decomposition reconstructed from 31 fungal genomes.</title>
        <authorList>
            <person name="Floudas D."/>
            <person name="Binder M."/>
            <person name="Riley R."/>
            <person name="Barry K."/>
            <person name="Blanchette R.A."/>
            <person name="Henrissat B."/>
            <person name="Martinez A.T."/>
            <person name="Otillar R."/>
            <person name="Spatafora J.W."/>
            <person name="Yadav J.S."/>
            <person name="Aerts A."/>
            <person name="Benoit I."/>
            <person name="Boyd A."/>
            <person name="Carlson A."/>
            <person name="Copeland A."/>
            <person name="Coutinho P.M."/>
            <person name="de Vries R.P."/>
            <person name="Ferreira P."/>
            <person name="Findley K."/>
            <person name="Foster B."/>
            <person name="Gaskell J."/>
            <person name="Glotzer D."/>
            <person name="Gorecki P."/>
            <person name="Heitman J."/>
            <person name="Hesse C."/>
            <person name="Hori C."/>
            <person name="Igarashi K."/>
            <person name="Jurgens J.A."/>
            <person name="Kallen N."/>
            <person name="Kersten P."/>
            <person name="Kohler A."/>
            <person name="Kuees U."/>
            <person name="Kumar T.K.A."/>
            <person name="Kuo A."/>
            <person name="LaButti K."/>
            <person name="Larrondo L.F."/>
            <person name="Lindquist E."/>
            <person name="Ling A."/>
            <person name="Lombard V."/>
            <person name="Lucas S."/>
            <person name="Lundell T."/>
            <person name="Martin R."/>
            <person name="McLaughlin D.J."/>
            <person name="Morgenstern I."/>
            <person name="Morin E."/>
            <person name="Murat C."/>
            <person name="Nagy L.G."/>
            <person name="Nolan M."/>
            <person name="Ohm R.A."/>
            <person name="Patyshakuliyeva A."/>
            <person name="Rokas A."/>
            <person name="Ruiz-Duenas F.J."/>
            <person name="Sabat G."/>
            <person name="Salamov A."/>
            <person name="Samejima M."/>
            <person name="Schmutz J."/>
            <person name="Slot J.C."/>
            <person name="St John F."/>
            <person name="Stenlid J."/>
            <person name="Sun H."/>
            <person name="Sun S."/>
            <person name="Syed K."/>
            <person name="Tsang A."/>
            <person name="Wiebenga A."/>
            <person name="Young D."/>
            <person name="Pisabarro A."/>
            <person name="Eastwood D.C."/>
            <person name="Martin F."/>
            <person name="Cullen D."/>
            <person name="Grigoriev I.V."/>
            <person name="Hibbett D.S."/>
        </authorList>
    </citation>
    <scope>NUCLEOTIDE SEQUENCE [LARGE SCALE GENOMIC DNA]</scope>
    <source>
        <strain evidence="4">FP-101664</strain>
    </source>
</reference>
<keyword evidence="1" id="KW-0175">Coiled coil</keyword>
<dbReference type="GeneID" id="19417256"/>
<feature type="compositionally biased region" description="Low complexity" evidence="2">
    <location>
        <begin position="166"/>
        <end position="175"/>
    </location>
</feature>
<dbReference type="KEGG" id="tvs:TRAVEDRAFT_53907"/>
<feature type="region of interest" description="Disordered" evidence="2">
    <location>
        <begin position="132"/>
        <end position="152"/>
    </location>
</feature>
<feature type="compositionally biased region" description="Pro residues" evidence="2">
    <location>
        <begin position="176"/>
        <end position="192"/>
    </location>
</feature>
<evidence type="ECO:0000256" key="1">
    <source>
        <dbReference type="SAM" id="Coils"/>
    </source>
</evidence>
<protein>
    <submittedName>
        <fullName evidence="3">Uncharacterized protein</fullName>
    </submittedName>
</protein>
<feature type="region of interest" description="Disordered" evidence="2">
    <location>
        <begin position="166"/>
        <end position="284"/>
    </location>
</feature>
<evidence type="ECO:0000256" key="2">
    <source>
        <dbReference type="SAM" id="MobiDB-lite"/>
    </source>
</evidence>
<keyword evidence="4" id="KW-1185">Reference proteome</keyword>
<dbReference type="RefSeq" id="XP_008045039.1">
    <property type="nucleotide sequence ID" value="XM_008046848.1"/>
</dbReference>
<gene>
    <name evidence="3" type="ORF">TRAVEDRAFT_53907</name>
</gene>
<name>R7S8C2_TRAVS</name>
<dbReference type="OrthoDB" id="10526527at2759"/>
<accession>R7S8C2</accession>
<proteinExistence type="predicted"/>
<feature type="compositionally biased region" description="Basic and acidic residues" evidence="2">
    <location>
        <begin position="205"/>
        <end position="215"/>
    </location>
</feature>
<sequence length="328" mass="36498">MPDILDILGFVLSIISFVGLHQLKELVARRLPPRRLQAIQTELAQLCQLLERIERIGHPDEQDVIRRLRRRLEELDARITHTWLDVDKWKAKGVVRRCEHWAERVELSRRCSALSRDIEELRAHLHLLPPPRPHILDHAPDAHAPTSEVSSCVPVNCEPSPAAFSVSSTVASSPETAPPLPDTPPPTLPTLTPPTSVEAAGPSGNRDHDDGHDRQPTASQELHKPTATQSWVPDGHDQHTSAVDPFKSGDNRKKSRVRRPRVALHETQHHVHSCNSVSKEEDNLSGGLTAEGLIRKMLTENGLVECKQSDIIYGKLDVCARATHGLPL</sequence>
<evidence type="ECO:0000313" key="4">
    <source>
        <dbReference type="Proteomes" id="UP000054317"/>
    </source>
</evidence>
<feature type="compositionally biased region" description="Basic residues" evidence="2">
    <location>
        <begin position="253"/>
        <end position="262"/>
    </location>
</feature>
<dbReference type="AlphaFoldDB" id="R7S8C2"/>
<dbReference type="OMA" id="YHYTSAY"/>